<dbReference type="RefSeq" id="WP_111446417.1">
    <property type="nucleotide sequence ID" value="NZ_QKZK01000023.1"/>
</dbReference>
<dbReference type="AlphaFoldDB" id="A0A2W7MZX5"/>
<reference evidence="1 2" key="1">
    <citation type="submission" date="2018-06" db="EMBL/GenBank/DDBJ databases">
        <title>Genomic Encyclopedia of Archaeal and Bacterial Type Strains, Phase II (KMG-II): from individual species to whole genera.</title>
        <authorList>
            <person name="Goeker M."/>
        </authorList>
    </citation>
    <scope>NUCLEOTIDE SEQUENCE [LARGE SCALE GENOMIC DNA]</scope>
    <source>
        <strain evidence="1 2">DSM 6779</strain>
    </source>
</reference>
<name>A0A2W7MZX5_9BACT</name>
<accession>A0A2W7MZX5</accession>
<dbReference type="EMBL" id="QKZK01000023">
    <property type="protein sequence ID" value="PZX13715.1"/>
    <property type="molecule type" value="Genomic_DNA"/>
</dbReference>
<protein>
    <recommendedName>
        <fullName evidence="3">Sporulation protein Cse60</fullName>
    </recommendedName>
</protein>
<dbReference type="Proteomes" id="UP000249239">
    <property type="component" value="Unassembled WGS sequence"/>
</dbReference>
<organism evidence="1 2">
    <name type="scientific">Breznakibacter xylanolyticus</name>
    <dbReference type="NCBI Taxonomy" id="990"/>
    <lineage>
        <taxon>Bacteria</taxon>
        <taxon>Pseudomonadati</taxon>
        <taxon>Bacteroidota</taxon>
        <taxon>Bacteroidia</taxon>
        <taxon>Marinilabiliales</taxon>
        <taxon>Marinilabiliaceae</taxon>
        <taxon>Breznakibacter</taxon>
    </lineage>
</organism>
<comment type="caution">
    <text evidence="1">The sequence shown here is derived from an EMBL/GenBank/DDBJ whole genome shotgun (WGS) entry which is preliminary data.</text>
</comment>
<sequence>MEKIKTKHFQYTGTDDYDTSLDEQINIFVQDEKISPDHLIDVKYSGHSSLGVNTYSALLVYISNE</sequence>
<dbReference type="OrthoDB" id="1122393at2"/>
<proteinExistence type="predicted"/>
<evidence type="ECO:0000313" key="1">
    <source>
        <dbReference type="EMBL" id="PZX13715.1"/>
    </source>
</evidence>
<evidence type="ECO:0008006" key="3">
    <source>
        <dbReference type="Google" id="ProtNLM"/>
    </source>
</evidence>
<keyword evidence="2" id="KW-1185">Reference proteome</keyword>
<gene>
    <name evidence="1" type="ORF">LX69_02573</name>
</gene>
<evidence type="ECO:0000313" key="2">
    <source>
        <dbReference type="Proteomes" id="UP000249239"/>
    </source>
</evidence>